<reference evidence="2 3" key="1">
    <citation type="submission" date="2020-02" db="EMBL/GenBank/DDBJ databases">
        <title>Whole Genome Shotgun Sequence of Streptomyces sp. strain CWH03.</title>
        <authorList>
            <person name="Dohra H."/>
            <person name="Kodani S."/>
            <person name="Yamamura H."/>
        </authorList>
    </citation>
    <scope>NUCLEOTIDE SEQUENCE [LARGE SCALE GENOMIC DNA]</scope>
    <source>
        <strain evidence="2 3">CWH03</strain>
    </source>
</reference>
<dbReference type="RefSeq" id="WP_173265121.1">
    <property type="nucleotide sequence ID" value="NZ_BLLG01000009.1"/>
</dbReference>
<feature type="domain" description="DUF397" evidence="1">
    <location>
        <begin position="14"/>
        <end position="65"/>
    </location>
</feature>
<accession>A0A6A0AWW7</accession>
<gene>
    <name evidence="2" type="ORF">SCWH03_36000</name>
</gene>
<dbReference type="EMBL" id="BLLG01000009">
    <property type="protein sequence ID" value="GFH37362.1"/>
    <property type="molecule type" value="Genomic_DNA"/>
</dbReference>
<organism evidence="2 3">
    <name type="scientific">Streptomyces pacificus</name>
    <dbReference type="NCBI Taxonomy" id="2705029"/>
    <lineage>
        <taxon>Bacteria</taxon>
        <taxon>Bacillati</taxon>
        <taxon>Actinomycetota</taxon>
        <taxon>Actinomycetes</taxon>
        <taxon>Kitasatosporales</taxon>
        <taxon>Streptomycetaceae</taxon>
        <taxon>Streptomyces</taxon>
    </lineage>
</organism>
<proteinExistence type="predicted"/>
<keyword evidence="3" id="KW-1185">Reference proteome</keyword>
<protein>
    <submittedName>
        <fullName evidence="2">DUF397 domain-containing protein</fullName>
    </submittedName>
</protein>
<evidence type="ECO:0000313" key="3">
    <source>
        <dbReference type="Proteomes" id="UP000484988"/>
    </source>
</evidence>
<evidence type="ECO:0000259" key="1">
    <source>
        <dbReference type="Pfam" id="PF04149"/>
    </source>
</evidence>
<dbReference type="InterPro" id="IPR007278">
    <property type="entry name" value="DUF397"/>
</dbReference>
<dbReference type="Pfam" id="PF04149">
    <property type="entry name" value="DUF397"/>
    <property type="match status" value="1"/>
</dbReference>
<comment type="caution">
    <text evidence="2">The sequence shown here is derived from an EMBL/GenBank/DDBJ whole genome shotgun (WGS) entry which is preliminary data.</text>
</comment>
<sequence length="68" mass="6734">MSVKPSSGVGSGVEWVKSSYSTADGPECVEVAAGAGAVQVRDSKHVSGPLLGFTSAAWGDFVAYAAGS</sequence>
<dbReference type="AlphaFoldDB" id="A0A6A0AWW7"/>
<evidence type="ECO:0000313" key="2">
    <source>
        <dbReference type="EMBL" id="GFH37362.1"/>
    </source>
</evidence>
<name>A0A6A0AWW7_9ACTN</name>
<dbReference type="Proteomes" id="UP000484988">
    <property type="component" value="Unassembled WGS sequence"/>
</dbReference>